<keyword evidence="3" id="KW-0812">Transmembrane</keyword>
<feature type="compositionally biased region" description="Low complexity" evidence="2">
    <location>
        <begin position="143"/>
        <end position="161"/>
    </location>
</feature>
<keyword evidence="3" id="KW-1133">Transmembrane helix</keyword>
<dbReference type="Pfam" id="PF03743">
    <property type="entry name" value="TrbI"/>
    <property type="match status" value="1"/>
</dbReference>
<dbReference type="RefSeq" id="WP_163967218.1">
    <property type="nucleotide sequence ID" value="NZ_JAAIVB010000069.1"/>
</dbReference>
<dbReference type="Proteomes" id="UP000482155">
    <property type="component" value="Unassembled WGS sequence"/>
</dbReference>
<reference evidence="4 5" key="1">
    <citation type="submission" date="2020-02" db="EMBL/GenBank/DDBJ databases">
        <authorList>
            <person name="Kim M.K."/>
        </authorList>
    </citation>
    <scope>NUCLEOTIDE SEQUENCE [LARGE SCALE GENOMIC DNA]</scope>
    <source>
        <strain evidence="4 5">17J57-3</strain>
    </source>
</reference>
<keyword evidence="3" id="KW-0472">Membrane</keyword>
<evidence type="ECO:0000313" key="4">
    <source>
        <dbReference type="EMBL" id="NEX63393.1"/>
    </source>
</evidence>
<keyword evidence="1" id="KW-0175">Coiled coil</keyword>
<evidence type="ECO:0000256" key="1">
    <source>
        <dbReference type="SAM" id="Coils"/>
    </source>
</evidence>
<evidence type="ECO:0000256" key="3">
    <source>
        <dbReference type="SAM" id="Phobius"/>
    </source>
</evidence>
<dbReference type="AlphaFoldDB" id="A0A6B3SRM3"/>
<accession>A0A6B3SRM3</accession>
<evidence type="ECO:0000256" key="2">
    <source>
        <dbReference type="SAM" id="MobiDB-lite"/>
    </source>
</evidence>
<feature type="region of interest" description="Disordered" evidence="2">
    <location>
        <begin position="124"/>
        <end position="203"/>
    </location>
</feature>
<comment type="caution">
    <text evidence="4">The sequence shown here is derived from an EMBL/GenBank/DDBJ whole genome shotgun (WGS) entry which is preliminary data.</text>
</comment>
<evidence type="ECO:0000313" key="5">
    <source>
        <dbReference type="Proteomes" id="UP000482155"/>
    </source>
</evidence>
<dbReference type="CDD" id="cd16430">
    <property type="entry name" value="TraB"/>
    <property type="match status" value="1"/>
</dbReference>
<keyword evidence="5" id="KW-1185">Reference proteome</keyword>
<evidence type="ECO:0008006" key="6">
    <source>
        <dbReference type="Google" id="ProtNLM"/>
    </source>
</evidence>
<dbReference type="InterPro" id="IPR005498">
    <property type="entry name" value="T4SS_VirB10/TraB/TrbI"/>
</dbReference>
<gene>
    <name evidence="4" type="ORF">G3574_20135</name>
</gene>
<sequence>MSGMAAWQRRMAGLNPKQKKTGVILLVGTVVFAIILMLTSKAPTTQRRDDKLAVEVVTPSKRNIDVENLNASITALQRQLQETQARQVSAEGKLAEALSSLSDQIGKGPNSEDIDRRVAEAVRKNGGNKPSTGPEGNFPLPAPGTAPALGTALPGAPPGANAGAGGNTARGIQLSGDDEDEEGRESTGVAVTTTDRAGKAKRTPGAWFPMGTILSGVAMNGGDFPVSNAARRDPLPMLVRIKKDAILPNNARASVKECFAMISGTGDMSASRAMLRAERLSCVLDGGRSVEVPLNGYVVGEDGKPGLYGKLVTKEAETIAKALRVGIVGAVGVGLTGWLSQELSASSGNVNVNLGGAGNGGGGAGGNGGAAPIGKSFEKITEYYSSLAKEIVPVVEINPLRQIDIVLVRGLEIPVK</sequence>
<protein>
    <recommendedName>
        <fullName evidence="6">Conjugal transfer protein TraB</fullName>
    </recommendedName>
</protein>
<feature type="coiled-coil region" evidence="1">
    <location>
        <begin position="66"/>
        <end position="93"/>
    </location>
</feature>
<organism evidence="4 5">
    <name type="scientific">Noviherbaspirillum galbum</name>
    <dbReference type="NCBI Taxonomy" id="2709383"/>
    <lineage>
        <taxon>Bacteria</taxon>
        <taxon>Pseudomonadati</taxon>
        <taxon>Pseudomonadota</taxon>
        <taxon>Betaproteobacteria</taxon>
        <taxon>Burkholderiales</taxon>
        <taxon>Oxalobacteraceae</taxon>
        <taxon>Noviherbaspirillum</taxon>
    </lineage>
</organism>
<name>A0A6B3SRM3_9BURK</name>
<proteinExistence type="predicted"/>
<feature type="transmembrane region" description="Helical" evidence="3">
    <location>
        <begin position="21"/>
        <end position="39"/>
    </location>
</feature>
<dbReference type="EMBL" id="JAAIVB010000069">
    <property type="protein sequence ID" value="NEX63393.1"/>
    <property type="molecule type" value="Genomic_DNA"/>
</dbReference>